<proteinExistence type="predicted"/>
<dbReference type="InterPro" id="IPR000257">
    <property type="entry name" value="Uroporphyrinogen_deCOase"/>
</dbReference>
<protein>
    <recommendedName>
        <fullName evidence="1">Uroporphyrinogen decarboxylase (URO-D) domain-containing protein</fullName>
    </recommendedName>
</protein>
<dbReference type="GO" id="GO:0004853">
    <property type="term" value="F:uroporphyrinogen decarboxylase activity"/>
    <property type="evidence" value="ECO:0007669"/>
    <property type="project" value="InterPro"/>
</dbReference>
<keyword evidence="3" id="KW-1185">Reference proteome</keyword>
<evidence type="ECO:0000259" key="1">
    <source>
        <dbReference type="Pfam" id="PF01208"/>
    </source>
</evidence>
<dbReference type="Pfam" id="PF01208">
    <property type="entry name" value="URO-D"/>
    <property type="match status" value="1"/>
</dbReference>
<dbReference type="AlphaFoldDB" id="A0A6A7K879"/>
<comment type="caution">
    <text evidence="2">The sequence shown here is derived from an EMBL/GenBank/DDBJ whole genome shotgun (WGS) entry which is preliminary data.</text>
</comment>
<organism evidence="2 3">
    <name type="scientific">Alkalibaculum sporogenes</name>
    <dbReference type="NCBI Taxonomy" id="2655001"/>
    <lineage>
        <taxon>Bacteria</taxon>
        <taxon>Bacillati</taxon>
        <taxon>Bacillota</taxon>
        <taxon>Clostridia</taxon>
        <taxon>Eubacteriales</taxon>
        <taxon>Eubacteriaceae</taxon>
        <taxon>Alkalibaculum</taxon>
    </lineage>
</organism>
<reference evidence="2 3" key="1">
    <citation type="submission" date="2019-10" db="EMBL/GenBank/DDBJ databases">
        <title>Alkalibaculum tamaniensis sp.nov., a new alkaliphilic acetogen, isolated on methoxylated aromatics from a mud volcano.</title>
        <authorList>
            <person name="Khomyakova M.A."/>
            <person name="Merkel A.Y."/>
            <person name="Bonch-Osmolovskaya E.A."/>
            <person name="Slobodkin A.I."/>
        </authorList>
    </citation>
    <scope>NUCLEOTIDE SEQUENCE [LARGE SCALE GENOMIC DNA]</scope>
    <source>
        <strain evidence="2 3">M08DMB</strain>
    </source>
</reference>
<gene>
    <name evidence="2" type="ORF">GC105_07590</name>
</gene>
<evidence type="ECO:0000313" key="3">
    <source>
        <dbReference type="Proteomes" id="UP000440004"/>
    </source>
</evidence>
<sequence>MGNLEVQEKNQLFIDQWEGRVPKRVPVVQQVDTACAIELKGYSLVREQYNPEKVLEAIDYTTSQIDSDITPVSMSQNPVYLRIMGSHKFKTGSDGYIQHANESFMNADEYKEYSKDIYLFNATKGVDRSFDNITLTGNKDISAIQNATVLLKGLFAQQNYNEVFFPGRQAIVEKYNRSTCNLFDGIGCAPFDTLADFNRSFTKVLNDIRRRPQEVLEAVEALTEYEIQRVDRSVPGSRVFFALHMATFMRPKDVEKFFWPSFMEVVKHVKNTGRGIYVFCEDNWDPYMDMVAELPEEAVIRFEKTNHKLAREKCGMKNIFTGFFPMEVYRSGTVEDAINTTKKFLDEVAPGGKYQFMADKSPLRGKDVILENIKAVIKTVKEYGVY</sequence>
<dbReference type="EMBL" id="WHNX01000009">
    <property type="protein sequence ID" value="MPW25650.1"/>
    <property type="molecule type" value="Genomic_DNA"/>
</dbReference>
<dbReference type="RefSeq" id="WP_152803322.1">
    <property type="nucleotide sequence ID" value="NZ_WHNX01000009.1"/>
</dbReference>
<dbReference type="GO" id="GO:0006779">
    <property type="term" value="P:porphyrin-containing compound biosynthetic process"/>
    <property type="evidence" value="ECO:0007669"/>
    <property type="project" value="InterPro"/>
</dbReference>
<dbReference type="SUPFAM" id="SSF51726">
    <property type="entry name" value="UROD/MetE-like"/>
    <property type="match status" value="1"/>
</dbReference>
<dbReference type="Proteomes" id="UP000440004">
    <property type="component" value="Unassembled WGS sequence"/>
</dbReference>
<evidence type="ECO:0000313" key="2">
    <source>
        <dbReference type="EMBL" id="MPW25650.1"/>
    </source>
</evidence>
<name>A0A6A7K879_9FIRM</name>
<feature type="domain" description="Uroporphyrinogen decarboxylase (URO-D)" evidence="1">
    <location>
        <begin position="189"/>
        <end position="383"/>
    </location>
</feature>
<accession>A0A6A7K879</accession>
<dbReference type="InterPro" id="IPR038071">
    <property type="entry name" value="UROD/MetE-like_sf"/>
</dbReference>
<dbReference type="Gene3D" id="3.20.20.210">
    <property type="match status" value="1"/>
</dbReference>